<name>A0A653BH82_CALMS</name>
<comment type="similarity">
    <text evidence="5">Belongs to the peptidase S1 family. CLIP subfamily.</text>
</comment>
<dbReference type="OrthoDB" id="10051896at2759"/>
<accession>A0A653BH82</accession>
<dbReference type="PANTHER" id="PTHR24276:SF91">
    <property type="entry name" value="AT26814P-RELATED"/>
    <property type="match status" value="1"/>
</dbReference>
<dbReference type="FunFam" id="2.40.10.10:FF:000002">
    <property type="entry name" value="Transmembrane protease serine"/>
    <property type="match status" value="1"/>
</dbReference>
<dbReference type="AlphaFoldDB" id="A0A653BH82"/>
<keyword evidence="4" id="KW-1015">Disulfide bond</keyword>
<evidence type="ECO:0000313" key="8">
    <source>
        <dbReference type="Proteomes" id="UP000410492"/>
    </source>
</evidence>
<feature type="non-terminal residue" evidence="7">
    <location>
        <position position="1"/>
    </location>
</feature>
<dbReference type="SMART" id="SM00020">
    <property type="entry name" value="Tryp_SPc"/>
    <property type="match status" value="1"/>
</dbReference>
<dbReference type="InterPro" id="IPR001254">
    <property type="entry name" value="Trypsin_dom"/>
</dbReference>
<gene>
    <name evidence="7" type="ORF">CALMAC_LOCUS584</name>
</gene>
<dbReference type="InterPro" id="IPR043504">
    <property type="entry name" value="Peptidase_S1_PA_chymotrypsin"/>
</dbReference>
<organism evidence="7 8">
    <name type="scientific">Callosobruchus maculatus</name>
    <name type="common">Southern cowpea weevil</name>
    <name type="synonym">Pulse bruchid</name>
    <dbReference type="NCBI Taxonomy" id="64391"/>
    <lineage>
        <taxon>Eukaryota</taxon>
        <taxon>Metazoa</taxon>
        <taxon>Ecdysozoa</taxon>
        <taxon>Arthropoda</taxon>
        <taxon>Hexapoda</taxon>
        <taxon>Insecta</taxon>
        <taxon>Pterygota</taxon>
        <taxon>Neoptera</taxon>
        <taxon>Endopterygota</taxon>
        <taxon>Coleoptera</taxon>
        <taxon>Polyphaga</taxon>
        <taxon>Cucujiformia</taxon>
        <taxon>Chrysomeloidea</taxon>
        <taxon>Chrysomelidae</taxon>
        <taxon>Bruchinae</taxon>
        <taxon>Bruchini</taxon>
        <taxon>Callosobruchus</taxon>
    </lineage>
</organism>
<dbReference type="Proteomes" id="UP000410492">
    <property type="component" value="Unassembled WGS sequence"/>
</dbReference>
<dbReference type="InterPro" id="IPR018114">
    <property type="entry name" value="TRYPSIN_HIS"/>
</dbReference>
<dbReference type="Gene3D" id="2.40.10.10">
    <property type="entry name" value="Trypsin-like serine proteases"/>
    <property type="match status" value="2"/>
</dbReference>
<keyword evidence="1" id="KW-0645">Protease</keyword>
<evidence type="ECO:0000256" key="5">
    <source>
        <dbReference type="ARBA" id="ARBA00024195"/>
    </source>
</evidence>
<keyword evidence="2" id="KW-0378">Hydrolase</keyword>
<evidence type="ECO:0000256" key="1">
    <source>
        <dbReference type="ARBA" id="ARBA00022670"/>
    </source>
</evidence>
<dbReference type="PROSITE" id="PS00134">
    <property type="entry name" value="TRYPSIN_HIS"/>
    <property type="match status" value="1"/>
</dbReference>
<dbReference type="PROSITE" id="PS50240">
    <property type="entry name" value="TRYPSIN_DOM"/>
    <property type="match status" value="1"/>
</dbReference>
<keyword evidence="3" id="KW-0720">Serine protease</keyword>
<dbReference type="Pfam" id="PF00089">
    <property type="entry name" value="Trypsin"/>
    <property type="match status" value="2"/>
</dbReference>
<dbReference type="GO" id="GO:0006508">
    <property type="term" value="P:proteolysis"/>
    <property type="evidence" value="ECO:0007669"/>
    <property type="project" value="UniProtKB-KW"/>
</dbReference>
<evidence type="ECO:0000256" key="4">
    <source>
        <dbReference type="ARBA" id="ARBA00023157"/>
    </source>
</evidence>
<sequence length="166" mass="18109">GRPNERLKIIGGRNVTIEEYPYQVSIQNNGEHFCGGSIINTKYILTAAHCVYTILEGGTIAKATGWGALGERKPMPDQLQEVDLPIITRESCLAYEWLPENVICAGYKEGSKDTCWADSGGPLVVNDTVVGIVSFGAECGLPKHPGVYTNVAHFRSFIDPIVKNQQ</sequence>
<dbReference type="EMBL" id="CAACVG010000618">
    <property type="protein sequence ID" value="VEN34355.1"/>
    <property type="molecule type" value="Genomic_DNA"/>
</dbReference>
<feature type="domain" description="Peptidase S1" evidence="6">
    <location>
        <begin position="9"/>
        <end position="163"/>
    </location>
</feature>
<dbReference type="InterPro" id="IPR009003">
    <property type="entry name" value="Peptidase_S1_PA"/>
</dbReference>
<dbReference type="InterPro" id="IPR050430">
    <property type="entry name" value="Peptidase_S1"/>
</dbReference>
<dbReference type="PANTHER" id="PTHR24276">
    <property type="entry name" value="POLYSERASE-RELATED"/>
    <property type="match status" value="1"/>
</dbReference>
<keyword evidence="8" id="KW-1185">Reference proteome</keyword>
<evidence type="ECO:0000256" key="3">
    <source>
        <dbReference type="ARBA" id="ARBA00022825"/>
    </source>
</evidence>
<evidence type="ECO:0000256" key="2">
    <source>
        <dbReference type="ARBA" id="ARBA00022801"/>
    </source>
</evidence>
<evidence type="ECO:0000259" key="6">
    <source>
        <dbReference type="PROSITE" id="PS50240"/>
    </source>
</evidence>
<dbReference type="GO" id="GO:0004252">
    <property type="term" value="F:serine-type endopeptidase activity"/>
    <property type="evidence" value="ECO:0007669"/>
    <property type="project" value="InterPro"/>
</dbReference>
<proteinExistence type="inferred from homology"/>
<dbReference type="CDD" id="cd00190">
    <property type="entry name" value="Tryp_SPc"/>
    <property type="match status" value="1"/>
</dbReference>
<reference evidence="7 8" key="1">
    <citation type="submission" date="2019-01" db="EMBL/GenBank/DDBJ databases">
        <authorList>
            <person name="Sayadi A."/>
        </authorList>
    </citation>
    <scope>NUCLEOTIDE SEQUENCE [LARGE SCALE GENOMIC DNA]</scope>
</reference>
<evidence type="ECO:0000313" key="7">
    <source>
        <dbReference type="EMBL" id="VEN34355.1"/>
    </source>
</evidence>
<protein>
    <recommendedName>
        <fullName evidence="6">Peptidase S1 domain-containing protein</fullName>
    </recommendedName>
</protein>
<dbReference type="SUPFAM" id="SSF50494">
    <property type="entry name" value="Trypsin-like serine proteases"/>
    <property type="match status" value="1"/>
</dbReference>